<dbReference type="SUPFAM" id="SSF103473">
    <property type="entry name" value="MFS general substrate transporter"/>
    <property type="match status" value="1"/>
</dbReference>
<dbReference type="GO" id="GO:0015293">
    <property type="term" value="F:symporter activity"/>
    <property type="evidence" value="ECO:0007669"/>
    <property type="project" value="UniProtKB-KW"/>
</dbReference>
<name>A0A8K0CZX2_IGNLU</name>
<evidence type="ECO:0000313" key="10">
    <source>
        <dbReference type="Proteomes" id="UP000801492"/>
    </source>
</evidence>
<comment type="caution">
    <text evidence="9">The sequence shown here is derived from an EMBL/GenBank/DDBJ whole genome shotgun (WGS) entry which is preliminary data.</text>
</comment>
<dbReference type="GO" id="GO:0006820">
    <property type="term" value="P:monoatomic anion transport"/>
    <property type="evidence" value="ECO:0007669"/>
    <property type="project" value="TreeGrafter"/>
</dbReference>
<protein>
    <recommendedName>
        <fullName evidence="8">Major facilitator superfamily (MFS) profile domain-containing protein</fullName>
    </recommendedName>
</protein>
<evidence type="ECO:0000256" key="1">
    <source>
        <dbReference type="ARBA" id="ARBA00004141"/>
    </source>
</evidence>
<gene>
    <name evidence="9" type="ORF">ILUMI_12679</name>
</gene>
<organism evidence="9 10">
    <name type="scientific">Ignelater luminosus</name>
    <name type="common">Cucubano</name>
    <name type="synonym">Pyrophorus luminosus</name>
    <dbReference type="NCBI Taxonomy" id="2038154"/>
    <lineage>
        <taxon>Eukaryota</taxon>
        <taxon>Metazoa</taxon>
        <taxon>Ecdysozoa</taxon>
        <taxon>Arthropoda</taxon>
        <taxon>Hexapoda</taxon>
        <taxon>Insecta</taxon>
        <taxon>Pterygota</taxon>
        <taxon>Neoptera</taxon>
        <taxon>Endopterygota</taxon>
        <taxon>Coleoptera</taxon>
        <taxon>Polyphaga</taxon>
        <taxon>Elateriformia</taxon>
        <taxon>Elateroidea</taxon>
        <taxon>Elateridae</taxon>
        <taxon>Agrypninae</taxon>
        <taxon>Pyrophorini</taxon>
        <taxon>Ignelater</taxon>
    </lineage>
</organism>
<keyword evidence="6 7" id="KW-0472">Membrane</keyword>
<keyword evidence="10" id="KW-1185">Reference proteome</keyword>
<dbReference type="Proteomes" id="UP000801492">
    <property type="component" value="Unassembled WGS sequence"/>
</dbReference>
<dbReference type="PROSITE" id="PS50850">
    <property type="entry name" value="MFS"/>
    <property type="match status" value="1"/>
</dbReference>
<comment type="subcellular location">
    <subcellularLocation>
        <location evidence="1">Membrane</location>
        <topology evidence="1">Multi-pass membrane protein</topology>
    </subcellularLocation>
</comment>
<evidence type="ECO:0000256" key="4">
    <source>
        <dbReference type="ARBA" id="ARBA00022847"/>
    </source>
</evidence>
<evidence type="ECO:0000256" key="6">
    <source>
        <dbReference type="ARBA" id="ARBA00023136"/>
    </source>
</evidence>
<feature type="transmembrane region" description="Helical" evidence="7">
    <location>
        <begin position="220"/>
        <end position="241"/>
    </location>
</feature>
<keyword evidence="5 7" id="KW-1133">Transmembrane helix</keyword>
<feature type="transmembrane region" description="Helical" evidence="7">
    <location>
        <begin position="454"/>
        <end position="476"/>
    </location>
</feature>
<dbReference type="Pfam" id="PF07690">
    <property type="entry name" value="MFS_1"/>
    <property type="match status" value="1"/>
</dbReference>
<evidence type="ECO:0000256" key="5">
    <source>
        <dbReference type="ARBA" id="ARBA00022989"/>
    </source>
</evidence>
<dbReference type="Gene3D" id="1.20.1250.20">
    <property type="entry name" value="MFS general substrate transporter like domains"/>
    <property type="match status" value="2"/>
</dbReference>
<dbReference type="InterPro" id="IPR011701">
    <property type="entry name" value="MFS"/>
</dbReference>
<evidence type="ECO:0000313" key="9">
    <source>
        <dbReference type="EMBL" id="KAF2893497.1"/>
    </source>
</evidence>
<feature type="domain" description="Major facilitator superfamily (MFS) profile" evidence="8">
    <location>
        <begin position="40"/>
        <end position="478"/>
    </location>
</feature>
<keyword evidence="4" id="KW-0769">Symport</keyword>
<feature type="transmembrane region" description="Helical" evidence="7">
    <location>
        <begin position="323"/>
        <end position="345"/>
    </location>
</feature>
<proteinExistence type="predicted"/>
<dbReference type="InterPro" id="IPR020846">
    <property type="entry name" value="MFS_dom"/>
</dbReference>
<keyword evidence="2" id="KW-0813">Transport</keyword>
<dbReference type="GO" id="GO:0016020">
    <property type="term" value="C:membrane"/>
    <property type="evidence" value="ECO:0007669"/>
    <property type="project" value="UniProtKB-SubCell"/>
</dbReference>
<evidence type="ECO:0000259" key="8">
    <source>
        <dbReference type="PROSITE" id="PS50850"/>
    </source>
</evidence>
<evidence type="ECO:0000256" key="3">
    <source>
        <dbReference type="ARBA" id="ARBA00022692"/>
    </source>
</evidence>
<dbReference type="PANTHER" id="PTHR11662">
    <property type="entry name" value="SOLUTE CARRIER FAMILY 17"/>
    <property type="match status" value="1"/>
</dbReference>
<feature type="transmembrane region" description="Helical" evidence="7">
    <location>
        <begin position="152"/>
        <end position="170"/>
    </location>
</feature>
<dbReference type="OrthoDB" id="2985014at2759"/>
<dbReference type="PANTHER" id="PTHR11662:SF411">
    <property type="entry name" value="GH05102P"/>
    <property type="match status" value="1"/>
</dbReference>
<dbReference type="InterPro" id="IPR036259">
    <property type="entry name" value="MFS_trans_sf"/>
</dbReference>
<feature type="transmembrane region" description="Helical" evidence="7">
    <location>
        <begin position="191"/>
        <end position="214"/>
    </location>
</feature>
<feature type="transmembrane region" description="Helical" evidence="7">
    <location>
        <begin position="357"/>
        <end position="380"/>
    </location>
</feature>
<evidence type="ECO:0000256" key="7">
    <source>
        <dbReference type="SAM" id="Phobius"/>
    </source>
</evidence>
<dbReference type="InterPro" id="IPR050382">
    <property type="entry name" value="MFS_Na/Anion_cotransporter"/>
</dbReference>
<reference evidence="9" key="1">
    <citation type="submission" date="2019-08" db="EMBL/GenBank/DDBJ databases">
        <title>The genome of the North American firefly Photinus pyralis.</title>
        <authorList>
            <consortium name="Photinus pyralis genome working group"/>
            <person name="Fallon T.R."/>
            <person name="Sander Lower S.E."/>
            <person name="Weng J.-K."/>
        </authorList>
    </citation>
    <scope>NUCLEOTIDE SEQUENCE</scope>
    <source>
        <strain evidence="9">TRF0915ILg1</strain>
        <tissue evidence="9">Whole body</tissue>
    </source>
</reference>
<dbReference type="CDD" id="cd17318">
    <property type="entry name" value="MFS_SLC17"/>
    <property type="match status" value="1"/>
</dbReference>
<evidence type="ECO:0000256" key="2">
    <source>
        <dbReference type="ARBA" id="ARBA00022448"/>
    </source>
</evidence>
<dbReference type="FunFam" id="1.20.1250.20:FF:000003">
    <property type="entry name" value="Solute carrier family 17 member 3"/>
    <property type="match status" value="1"/>
</dbReference>
<feature type="transmembrane region" description="Helical" evidence="7">
    <location>
        <begin position="127"/>
        <end position="146"/>
    </location>
</feature>
<keyword evidence="3 7" id="KW-0812">Transmembrane</keyword>
<feature type="transmembrane region" description="Helical" evidence="7">
    <location>
        <begin position="279"/>
        <end position="303"/>
    </location>
</feature>
<accession>A0A8K0CZX2</accession>
<feature type="transmembrane region" description="Helical" evidence="7">
    <location>
        <begin position="386"/>
        <end position="407"/>
    </location>
</feature>
<dbReference type="EMBL" id="VTPC01007941">
    <property type="protein sequence ID" value="KAF2893497.1"/>
    <property type="molecule type" value="Genomic_DNA"/>
</dbReference>
<feature type="transmembrane region" description="Helical" evidence="7">
    <location>
        <begin position="23"/>
        <end position="47"/>
    </location>
</feature>
<dbReference type="AlphaFoldDB" id="A0A8K0CZX2"/>
<feature type="transmembrane region" description="Helical" evidence="7">
    <location>
        <begin position="419"/>
        <end position="442"/>
    </location>
</feature>
<sequence>MASSSTRKTVLGRTTDWITCRQVLNLMVILGFMFNYMLRVNLTLAIVEMVYDTDTHTIQNGSISNNETISNLTSITNASTDVVEDVTLTPGSKFHWDKYAQNYILGSFFWGYILTELPGGRLAEVIGARKVFGGGMLMASFLTLLTPPACRWGFLVVVGLRALVGFFLGATFPATPPMAAKWIPPLERSKFIANMMASSLGAALTMPLGGFLISTLGWESVFYVTGGIGLVWSIAWFFLVYDSPAQHPRISPEERYEIETKIAEGSGSGIKPSRVPWKAIFVSMPVWAIVVTHGCSVFGYFTVVNQLPTYMKEVLHFNIKKNGLLSSFPYLGKYLMAVTASYFADRLRRSGKYSTSLIRKGFTTLAVFVPGLFMIVQAIFGEDPVLSVVIFTCSLFFNGAVTGGYLTNGLDIAPNFSGTIMGMANTLSSIGGWLSTFMVATITNKNHTFEQWRYVFWILVVIYIVGSLMFAVFGTAQLQSWNSIQRAPDTITIKTQEMQPLKKKENEIKA</sequence>